<feature type="region of interest" description="Disordered" evidence="5">
    <location>
        <begin position="1"/>
        <end position="37"/>
    </location>
</feature>
<dbReference type="KEGG" id="ksn:43588523"/>
<accession>A0A5M6BZM4</accession>
<dbReference type="GeneID" id="43588523"/>
<dbReference type="AlphaFoldDB" id="A0A5M6BZM4"/>
<evidence type="ECO:0000256" key="5">
    <source>
        <dbReference type="SAM" id="MobiDB-lite"/>
    </source>
</evidence>
<evidence type="ECO:0000256" key="4">
    <source>
        <dbReference type="RuleBase" id="RU363090"/>
    </source>
</evidence>
<gene>
    <name evidence="6" type="ORF">CI109_102456</name>
</gene>
<keyword evidence="3 4" id="KW-0418">Kinase</keyword>
<comment type="similarity">
    <text evidence="1 4">Belongs to the inositol phosphokinase (IPK) family.</text>
</comment>
<reference evidence="6" key="1">
    <citation type="submission" date="2017-08" db="EMBL/GenBank/DDBJ databases">
        <authorList>
            <person name="Cuomo C."/>
            <person name="Billmyre B."/>
            <person name="Heitman J."/>
        </authorList>
    </citation>
    <scope>NUCLEOTIDE SEQUENCE</scope>
    <source>
        <strain evidence="6">CBS 12478</strain>
    </source>
</reference>
<dbReference type="InterPro" id="IPR005522">
    <property type="entry name" value="IPK"/>
</dbReference>
<dbReference type="InterPro" id="IPR038286">
    <property type="entry name" value="IPK_sf"/>
</dbReference>
<dbReference type="GO" id="GO:0046854">
    <property type="term" value="P:phosphatidylinositol phosphate biosynthetic process"/>
    <property type="evidence" value="ECO:0007669"/>
    <property type="project" value="TreeGrafter"/>
</dbReference>
<protein>
    <recommendedName>
        <fullName evidence="4">Kinase</fullName>
        <ecNumber evidence="4">2.7.-.-</ecNumber>
    </recommendedName>
</protein>
<dbReference type="GO" id="GO:0032958">
    <property type="term" value="P:inositol phosphate biosynthetic process"/>
    <property type="evidence" value="ECO:0007669"/>
    <property type="project" value="InterPro"/>
</dbReference>
<evidence type="ECO:0000313" key="7">
    <source>
        <dbReference type="Proteomes" id="UP000322225"/>
    </source>
</evidence>
<name>A0A5M6BZM4_9TREE</name>
<dbReference type="PANTHER" id="PTHR12400">
    <property type="entry name" value="INOSITOL POLYPHOSPHATE KINASE"/>
    <property type="match status" value="1"/>
</dbReference>
<dbReference type="GO" id="GO:0000824">
    <property type="term" value="F:inositol-1,4,5,6-tetrakisphosphate 3-kinase activity"/>
    <property type="evidence" value="ECO:0007669"/>
    <property type="project" value="TreeGrafter"/>
</dbReference>
<feature type="compositionally biased region" description="Low complexity" evidence="5">
    <location>
        <begin position="1"/>
        <end position="21"/>
    </location>
</feature>
<evidence type="ECO:0000256" key="3">
    <source>
        <dbReference type="ARBA" id="ARBA00022777"/>
    </source>
</evidence>
<dbReference type="Proteomes" id="UP000322225">
    <property type="component" value="Chromosome 4"/>
</dbReference>
<dbReference type="SUPFAM" id="SSF56104">
    <property type="entry name" value="SAICAR synthase-like"/>
    <property type="match status" value="1"/>
</dbReference>
<dbReference type="OrthoDB" id="338650at2759"/>
<dbReference type="Gene3D" id="3.30.470.160">
    <property type="entry name" value="Inositol polyphosphate kinase"/>
    <property type="match status" value="1"/>
</dbReference>
<proteinExistence type="inferred from homology"/>
<reference evidence="6" key="2">
    <citation type="submission" date="2024-01" db="EMBL/GenBank/DDBJ databases">
        <title>Comparative genomics of Cryptococcus and Kwoniella reveals pathogenesis evolution and contrasting modes of karyotype evolution via chromosome fusion or intercentromeric recombination.</title>
        <authorList>
            <person name="Coelho M.A."/>
            <person name="David-Palma M."/>
            <person name="Shea T."/>
            <person name="Bowers K."/>
            <person name="McGinley-Smith S."/>
            <person name="Mohammad A.W."/>
            <person name="Gnirke A."/>
            <person name="Yurkov A.M."/>
            <person name="Nowrousian M."/>
            <person name="Sun S."/>
            <person name="Cuomo C.A."/>
            <person name="Heitman J."/>
        </authorList>
    </citation>
    <scope>NUCLEOTIDE SEQUENCE</scope>
    <source>
        <strain evidence="6">CBS 12478</strain>
    </source>
</reference>
<dbReference type="GO" id="GO:0005634">
    <property type="term" value="C:nucleus"/>
    <property type="evidence" value="ECO:0007669"/>
    <property type="project" value="TreeGrafter"/>
</dbReference>
<dbReference type="PANTHER" id="PTHR12400:SF21">
    <property type="entry name" value="KINASE"/>
    <property type="match status" value="1"/>
</dbReference>
<dbReference type="EMBL" id="CP144054">
    <property type="protein sequence ID" value="WWD18009.1"/>
    <property type="molecule type" value="Genomic_DNA"/>
</dbReference>
<dbReference type="EC" id="2.7.-.-" evidence="4"/>
<keyword evidence="2 4" id="KW-0808">Transferase</keyword>
<sequence length="368" mass="41277">MSSDTETSSRSSDSSYLTPSDWQELRVRPYQHQAAGHRDTLYETKDGGIIVKATERTEADNYEHIDNKDHVLSALKGYTPRYHGSISRSFFASSDDQENQALDSDGQYRRLSEWESRSRTGTCDKNDTYIALENVVHGTENLTHVDIKLGTRLWNRTAILKKRERMDREAKETTSASTGIKFAGGDIYHHGRTTPLNQDFCKNLTSETLHEGFSTIFPSIDDNILPHDKHSGSSSTDYNDQMTPSQKLEREKDMLEIVSGMKDRTQDICKSVEMVKKGGWDLTGTSLYLYHGGNKSSDDDGSSEVNGGDSRWGAKLIDLARVGPLVDDVDDQLLEDGVDLGMDTAVSKMKEREKALQQSCDRLSKMVV</sequence>
<evidence type="ECO:0000256" key="2">
    <source>
        <dbReference type="ARBA" id="ARBA00022679"/>
    </source>
</evidence>
<evidence type="ECO:0000256" key="1">
    <source>
        <dbReference type="ARBA" id="ARBA00007374"/>
    </source>
</evidence>
<organism evidence="6 7">
    <name type="scientific">Kwoniella shandongensis</name>
    <dbReference type="NCBI Taxonomy" id="1734106"/>
    <lineage>
        <taxon>Eukaryota</taxon>
        <taxon>Fungi</taxon>
        <taxon>Dikarya</taxon>
        <taxon>Basidiomycota</taxon>
        <taxon>Agaricomycotina</taxon>
        <taxon>Tremellomycetes</taxon>
        <taxon>Tremellales</taxon>
        <taxon>Cryptococcaceae</taxon>
        <taxon>Kwoniella</taxon>
    </lineage>
</organism>
<keyword evidence="7" id="KW-1185">Reference proteome</keyword>
<dbReference type="GO" id="GO:0005737">
    <property type="term" value="C:cytoplasm"/>
    <property type="evidence" value="ECO:0007669"/>
    <property type="project" value="TreeGrafter"/>
</dbReference>
<dbReference type="RefSeq" id="XP_031861255.1">
    <property type="nucleotide sequence ID" value="XM_032004390.1"/>
</dbReference>
<dbReference type="Pfam" id="PF03770">
    <property type="entry name" value="IPK"/>
    <property type="match status" value="1"/>
</dbReference>
<evidence type="ECO:0000313" key="6">
    <source>
        <dbReference type="EMBL" id="WWD18009.1"/>
    </source>
</evidence>
<dbReference type="GO" id="GO:0008440">
    <property type="term" value="F:inositol-1,4,5-trisphosphate 3-kinase activity"/>
    <property type="evidence" value="ECO:0007669"/>
    <property type="project" value="TreeGrafter"/>
</dbReference>